<accession>A0A4S8P6W3</accession>
<dbReference type="OrthoDB" id="7908547at2"/>
<dbReference type="InterPro" id="IPR006976">
    <property type="entry name" value="VanZ-like"/>
</dbReference>
<dbReference type="InterPro" id="IPR017015">
    <property type="entry name" value="UCP033367_VanZ"/>
</dbReference>
<keyword evidence="4" id="KW-1185">Reference proteome</keyword>
<organism evidence="3 4">
    <name type="scientific">Peteryoungia ipomoeae</name>
    <dbReference type="NCBI Taxonomy" id="1210932"/>
    <lineage>
        <taxon>Bacteria</taxon>
        <taxon>Pseudomonadati</taxon>
        <taxon>Pseudomonadota</taxon>
        <taxon>Alphaproteobacteria</taxon>
        <taxon>Hyphomicrobiales</taxon>
        <taxon>Rhizobiaceae</taxon>
        <taxon>Peteryoungia</taxon>
    </lineage>
</organism>
<feature type="transmembrane region" description="Helical" evidence="1">
    <location>
        <begin position="37"/>
        <end position="53"/>
    </location>
</feature>
<feature type="transmembrane region" description="Helical" evidence="1">
    <location>
        <begin position="90"/>
        <end position="107"/>
    </location>
</feature>
<dbReference type="PIRSF" id="PIRSF033367">
    <property type="entry name" value="UCP033367_VanZ"/>
    <property type="match status" value="1"/>
</dbReference>
<protein>
    <submittedName>
        <fullName evidence="3">VanZ family protein</fullName>
    </submittedName>
</protein>
<evidence type="ECO:0000256" key="1">
    <source>
        <dbReference type="SAM" id="Phobius"/>
    </source>
</evidence>
<comment type="caution">
    <text evidence="3">The sequence shown here is derived from an EMBL/GenBank/DDBJ whole genome shotgun (WGS) entry which is preliminary data.</text>
</comment>
<keyword evidence="1" id="KW-1133">Transmembrane helix</keyword>
<evidence type="ECO:0000259" key="2">
    <source>
        <dbReference type="Pfam" id="PF04892"/>
    </source>
</evidence>
<reference evidence="3 4" key="1">
    <citation type="submission" date="2019-04" db="EMBL/GenBank/DDBJ databases">
        <title>Genome sequence of strain shin9-1.</title>
        <authorList>
            <person name="Gao J."/>
            <person name="Sun J."/>
        </authorList>
    </citation>
    <scope>NUCLEOTIDE SEQUENCE [LARGE SCALE GENOMIC DNA]</scope>
    <source>
        <strain evidence="4">shin9-1</strain>
    </source>
</reference>
<feature type="domain" description="VanZ-like" evidence="2">
    <location>
        <begin position="37"/>
        <end position="106"/>
    </location>
</feature>
<gene>
    <name evidence="3" type="ORF">FAA97_03070</name>
</gene>
<keyword evidence="1" id="KW-0812">Transmembrane</keyword>
<keyword evidence="1" id="KW-0472">Membrane</keyword>
<sequence>MTRWFLKFSAWLALALCLAATIVPVGFRPQVAIPPDADRILAFIVLGFLFALAYPSKSKLVALVLVAAAFAIEATQFLQPSRHPRIDDAAIKAVGAVLGVGLAWFLARLRQTSSRP</sequence>
<dbReference type="RefSeq" id="WP_136597048.1">
    <property type="nucleotide sequence ID" value="NZ_STGV01000001.1"/>
</dbReference>
<name>A0A4S8P6W3_9HYPH</name>
<dbReference type="Pfam" id="PF04892">
    <property type="entry name" value="VanZ"/>
    <property type="match status" value="1"/>
</dbReference>
<dbReference type="AlphaFoldDB" id="A0A4S8P6W3"/>
<dbReference type="EMBL" id="STGV01000001">
    <property type="protein sequence ID" value="THV25201.1"/>
    <property type="molecule type" value="Genomic_DNA"/>
</dbReference>
<proteinExistence type="predicted"/>
<dbReference type="Proteomes" id="UP000308828">
    <property type="component" value="Unassembled WGS sequence"/>
</dbReference>
<evidence type="ECO:0000313" key="4">
    <source>
        <dbReference type="Proteomes" id="UP000308828"/>
    </source>
</evidence>
<evidence type="ECO:0000313" key="3">
    <source>
        <dbReference type="EMBL" id="THV25201.1"/>
    </source>
</evidence>
<feature type="transmembrane region" description="Helical" evidence="1">
    <location>
        <begin position="60"/>
        <end position="78"/>
    </location>
</feature>